<name>H0UNK1_9BACT</name>
<evidence type="ECO:0000259" key="4">
    <source>
        <dbReference type="Pfam" id="PF20990"/>
    </source>
</evidence>
<dbReference type="Pfam" id="PF20990">
    <property type="entry name" value="DUF2207_C"/>
    <property type="match status" value="1"/>
</dbReference>
<dbReference type="AlphaFoldDB" id="H0UNK1"/>
<feature type="region of interest" description="Disordered" evidence="1">
    <location>
        <begin position="609"/>
        <end position="643"/>
    </location>
</feature>
<dbReference type="Proteomes" id="UP000005730">
    <property type="component" value="Chromosome"/>
</dbReference>
<keyword evidence="2" id="KW-0812">Transmembrane</keyword>
<dbReference type="eggNOG" id="COG4907">
    <property type="taxonomic scope" value="Bacteria"/>
</dbReference>
<accession>H0UNK1</accession>
<dbReference type="InterPro" id="IPR018702">
    <property type="entry name" value="DUF2207"/>
</dbReference>
<protein>
    <submittedName>
        <fullName evidence="5">Putative membrane protein (DUF2207)</fullName>
    </submittedName>
</protein>
<feature type="domain" description="Predicted membrane protein YciQ-like C-terminal" evidence="4">
    <location>
        <begin position="274"/>
        <end position="563"/>
    </location>
</feature>
<feature type="domain" description="DUF2207" evidence="3">
    <location>
        <begin position="32"/>
        <end position="221"/>
    </location>
</feature>
<evidence type="ECO:0000256" key="1">
    <source>
        <dbReference type="SAM" id="MobiDB-lite"/>
    </source>
</evidence>
<feature type="transmembrane region" description="Helical" evidence="2">
    <location>
        <begin position="387"/>
        <end position="409"/>
    </location>
</feature>
<keyword evidence="2" id="KW-0472">Membrane</keyword>
<reference evidence="5 6" key="1">
    <citation type="submission" date="2011-10" db="EMBL/GenBank/DDBJ databases">
        <title>The Noncontiguous Finished genome of Thermanaerovibrio velox DSM 12556.</title>
        <authorList>
            <consortium name="US DOE Joint Genome Institute (JGI-PGF)"/>
            <person name="Lucas S."/>
            <person name="Copeland A."/>
            <person name="Lapidus A."/>
            <person name="Glavina del Rio T."/>
            <person name="Dalin E."/>
            <person name="Tice H."/>
            <person name="Bruce D."/>
            <person name="Goodwin L."/>
            <person name="Pitluck S."/>
            <person name="Peters L."/>
            <person name="Mikhailova N."/>
            <person name="Teshima H."/>
            <person name="Kyrpides N."/>
            <person name="Mavromatis K."/>
            <person name="Ivanova N."/>
            <person name="Markowitz V."/>
            <person name="Cheng J.-F."/>
            <person name="Hugenholtz P."/>
            <person name="Woyke T."/>
            <person name="Wu D."/>
            <person name="Spring S."/>
            <person name="Brambilla E.-M."/>
            <person name="Klenk H.-P."/>
            <person name="Eisen J.A."/>
        </authorList>
    </citation>
    <scope>NUCLEOTIDE SEQUENCE [LARGE SCALE GENOMIC DNA]</scope>
    <source>
        <strain evidence="5 6">DSM 12556</strain>
    </source>
</reference>
<proteinExistence type="predicted"/>
<feature type="transmembrane region" description="Helical" evidence="2">
    <location>
        <begin position="455"/>
        <end position="476"/>
    </location>
</feature>
<dbReference type="EMBL" id="CM001377">
    <property type="protein sequence ID" value="EHM10416.1"/>
    <property type="molecule type" value="Genomic_DNA"/>
</dbReference>
<evidence type="ECO:0000313" key="5">
    <source>
        <dbReference type="EMBL" id="EHM10416.1"/>
    </source>
</evidence>
<feature type="transmembrane region" description="Helical" evidence="2">
    <location>
        <begin position="240"/>
        <end position="261"/>
    </location>
</feature>
<feature type="compositionally biased region" description="Gly residues" evidence="1">
    <location>
        <begin position="619"/>
        <end position="643"/>
    </location>
</feature>
<keyword evidence="6" id="KW-1185">Reference proteome</keyword>
<feature type="compositionally biased region" description="Low complexity" evidence="1">
    <location>
        <begin position="609"/>
        <end position="618"/>
    </location>
</feature>
<organism evidence="5 6">
    <name type="scientific">Thermanaerovibrio velox DSM 12556</name>
    <dbReference type="NCBI Taxonomy" id="926567"/>
    <lineage>
        <taxon>Bacteria</taxon>
        <taxon>Thermotogati</taxon>
        <taxon>Synergistota</taxon>
        <taxon>Synergistia</taxon>
        <taxon>Synergistales</taxon>
        <taxon>Synergistaceae</taxon>
        <taxon>Thermanaerovibrio</taxon>
    </lineage>
</organism>
<dbReference type="HOGENOM" id="CLU_015045_2_0_0"/>
<dbReference type="STRING" id="926567.TheveDRAFT_1296"/>
<evidence type="ECO:0000259" key="3">
    <source>
        <dbReference type="Pfam" id="PF09972"/>
    </source>
</evidence>
<feature type="transmembrane region" description="Helical" evidence="2">
    <location>
        <begin position="482"/>
        <end position="501"/>
    </location>
</feature>
<evidence type="ECO:0000313" key="6">
    <source>
        <dbReference type="Proteomes" id="UP000005730"/>
    </source>
</evidence>
<sequence length="643" mass="69639">MNTMSRRFKLFCMFLGLLGILWGSAVQANEAILSFGSLVRIGDDGTITVTETIVVRGEGRMIKRGILRDFPTTYESPTGRTIQVPFKVIKVLRDGGPEDWHTEKMSNGVRLYVGSKERFLTPGKYRYDITYTTARQVGFFQDHDEFYWNVTGNGWSFPIAAAACRVYLPNQGHFTALDAFTGPQGAKGKDAKFKVDDDGSALFWTTKPLGPGEGLTIAAAFPKGVVKNAPPKVAGLRTSWWRNIGYALCGLGVVYFVFIWFKVGKDPSGGTIIPRFYPPEGLSPPAARALRLMGADNKCMACSILDGAVKGFVAIERLGKTYRLELLNPDLKDAPSHVAVVLANLFQTGQKSITITQGEYKKLQTAQRALKEFLNDSLEGRFYHSNLLYWLGGSLICLASVGALLLSLLEDPEGIFIGVWVSVWTIGVLALMAAVRTAWADYSSMRGFKRFAKALFLSLFSIPFMIGEIIGLYGVSVYAGPFGALQVFVAGTSIGLFKFLLKAPTKEGRQLLDELEGFRMFLSVTEKDRLDRLTPPELDLKTFESYLPWAIALDVENRWSERFNAMAQEAQNRGEVPSGYVPIWYYGGLSDLGSSFGEAIASGITSSIASASTPPGSSSGFGGGGGGGGFSGGGGGGGGGGGW</sequence>
<evidence type="ECO:0000256" key="2">
    <source>
        <dbReference type="SAM" id="Phobius"/>
    </source>
</evidence>
<dbReference type="Pfam" id="PF09972">
    <property type="entry name" value="DUF2207"/>
    <property type="match status" value="1"/>
</dbReference>
<dbReference type="InterPro" id="IPR048389">
    <property type="entry name" value="YciQ-like_C"/>
</dbReference>
<feature type="transmembrane region" description="Helical" evidence="2">
    <location>
        <begin position="415"/>
        <end position="435"/>
    </location>
</feature>
<keyword evidence="2" id="KW-1133">Transmembrane helix</keyword>
<gene>
    <name evidence="5" type="ORF">TheveDRAFT_1296</name>
</gene>